<dbReference type="RefSeq" id="WP_226585264.1">
    <property type="nucleotide sequence ID" value="NZ_BLAY01000073.1"/>
</dbReference>
<accession>A0AAV3XJT2</accession>
<dbReference type="AlphaFoldDB" id="A0AAV3XJT2"/>
<name>A0AAV3XJT2_9CYAN</name>
<organism evidence="1 2">
    <name type="scientific">Microseira wollei NIES-4236</name>
    <dbReference type="NCBI Taxonomy" id="2530354"/>
    <lineage>
        <taxon>Bacteria</taxon>
        <taxon>Bacillati</taxon>
        <taxon>Cyanobacteriota</taxon>
        <taxon>Cyanophyceae</taxon>
        <taxon>Oscillatoriophycideae</taxon>
        <taxon>Aerosakkonematales</taxon>
        <taxon>Aerosakkonemataceae</taxon>
        <taxon>Microseira</taxon>
    </lineage>
</organism>
<evidence type="ECO:0000313" key="1">
    <source>
        <dbReference type="EMBL" id="GET39747.1"/>
    </source>
</evidence>
<dbReference type="Proteomes" id="UP001050975">
    <property type="component" value="Unassembled WGS sequence"/>
</dbReference>
<protein>
    <recommendedName>
        <fullName evidence="3">Transposase</fullName>
    </recommendedName>
</protein>
<dbReference type="EMBL" id="BLAY01000073">
    <property type="protein sequence ID" value="GET39747.1"/>
    <property type="molecule type" value="Genomic_DNA"/>
</dbReference>
<evidence type="ECO:0008006" key="3">
    <source>
        <dbReference type="Google" id="ProtNLM"/>
    </source>
</evidence>
<gene>
    <name evidence="1" type="ORF">MiSe_45190</name>
</gene>
<comment type="caution">
    <text evidence="1">The sequence shown here is derived from an EMBL/GenBank/DDBJ whole genome shotgun (WGS) entry which is preliminary data.</text>
</comment>
<evidence type="ECO:0000313" key="2">
    <source>
        <dbReference type="Proteomes" id="UP001050975"/>
    </source>
</evidence>
<reference evidence="1" key="1">
    <citation type="submission" date="2019-10" db="EMBL/GenBank/DDBJ databases">
        <title>Draft genome sequece of Microseira wollei NIES-4236.</title>
        <authorList>
            <person name="Yamaguchi H."/>
            <person name="Suzuki S."/>
            <person name="Kawachi M."/>
        </authorList>
    </citation>
    <scope>NUCLEOTIDE SEQUENCE</scope>
    <source>
        <strain evidence="1">NIES-4236</strain>
    </source>
</reference>
<keyword evidence="2" id="KW-1185">Reference proteome</keyword>
<proteinExistence type="predicted"/>
<sequence length="48" mass="5314">MNGFFSIFWNQTISIEGLIKMALRTQDIASMISLTVAKELRPVGAISN</sequence>